<dbReference type="InterPro" id="IPR001765">
    <property type="entry name" value="Carbonic_anhydrase"/>
</dbReference>
<reference evidence="2" key="1">
    <citation type="journal article" date="2018" name="Genome Biol.">
        <title>SKESA: strategic k-mer extension for scrupulous assemblies.</title>
        <authorList>
            <person name="Souvorov A."/>
            <person name="Agarwala R."/>
            <person name="Lipman D.J."/>
        </authorList>
    </citation>
    <scope>NUCLEOTIDE SEQUENCE</scope>
    <source>
        <strain evidence="2">SAL3113</strain>
    </source>
</reference>
<evidence type="ECO:0000256" key="1">
    <source>
        <dbReference type="ARBA" id="ARBA00006217"/>
    </source>
</evidence>
<reference evidence="2" key="2">
    <citation type="submission" date="2018-09" db="EMBL/GenBank/DDBJ databases">
        <authorList>
            <consortium name="NCBI Pathogen Detection Project"/>
        </authorList>
    </citation>
    <scope>NUCLEOTIDE SEQUENCE</scope>
    <source>
        <strain evidence="2">SAL3113</strain>
    </source>
</reference>
<dbReference type="EMBL" id="DAAMRG010000228">
    <property type="protein sequence ID" value="HAC7848700.1"/>
    <property type="molecule type" value="Genomic_DNA"/>
</dbReference>
<dbReference type="GO" id="GO:0008270">
    <property type="term" value="F:zinc ion binding"/>
    <property type="evidence" value="ECO:0007669"/>
    <property type="project" value="InterPro"/>
</dbReference>
<comment type="caution">
    <text evidence="2">The sequence shown here is derived from an EMBL/GenBank/DDBJ whole genome shotgun (WGS) entry which is preliminary data.</text>
</comment>
<comment type="similarity">
    <text evidence="1">Belongs to the beta-class carbonic anhydrase family.</text>
</comment>
<evidence type="ECO:0000313" key="2">
    <source>
        <dbReference type="EMBL" id="HAC7848700.1"/>
    </source>
</evidence>
<feature type="non-terminal residue" evidence="2">
    <location>
        <position position="1"/>
    </location>
</feature>
<organism evidence="2">
    <name type="scientific">Salmonella enteritidis</name>
    <dbReference type="NCBI Taxonomy" id="149539"/>
    <lineage>
        <taxon>Bacteria</taxon>
        <taxon>Pseudomonadati</taxon>
        <taxon>Pseudomonadota</taxon>
        <taxon>Gammaproteobacteria</taxon>
        <taxon>Enterobacterales</taxon>
        <taxon>Enterobacteriaceae</taxon>
        <taxon>Salmonella</taxon>
    </lineage>
</organism>
<gene>
    <name evidence="2" type="ORF">G0G04_21200</name>
</gene>
<dbReference type="Pfam" id="PF00484">
    <property type="entry name" value="Pro_CA"/>
    <property type="match status" value="1"/>
</dbReference>
<dbReference type="Gene3D" id="3.40.1050.10">
    <property type="entry name" value="Carbonic anhydrase"/>
    <property type="match status" value="1"/>
</dbReference>
<sequence length="54" mass="6240">YDFVDAVARKNVELTIENIRKNSPVLKQLEDEKKIKIVGSMYHLTGGKVEFFEV</sequence>
<dbReference type="InterPro" id="IPR036874">
    <property type="entry name" value="Carbonic_anhydrase_sf"/>
</dbReference>
<accession>A0A704EC34</accession>
<proteinExistence type="inferred from homology"/>
<dbReference type="GO" id="GO:0004089">
    <property type="term" value="F:carbonate dehydratase activity"/>
    <property type="evidence" value="ECO:0007669"/>
    <property type="project" value="InterPro"/>
</dbReference>
<dbReference type="SUPFAM" id="SSF53056">
    <property type="entry name" value="beta-carbonic anhydrase, cab"/>
    <property type="match status" value="1"/>
</dbReference>
<dbReference type="AlphaFoldDB" id="A0A704EC34"/>
<protein>
    <submittedName>
        <fullName evidence="2">Carbonic anhydrase</fullName>
    </submittedName>
</protein>
<name>A0A704EC34_SALEN</name>